<gene>
    <name evidence="1" type="ORF">SPF06_19520</name>
</gene>
<name>A0ABU5TB52_9MICC</name>
<organism evidence="1 2">
    <name type="scientific">Sinomonas terricola</name>
    <dbReference type="NCBI Taxonomy" id="3110330"/>
    <lineage>
        <taxon>Bacteria</taxon>
        <taxon>Bacillati</taxon>
        <taxon>Actinomycetota</taxon>
        <taxon>Actinomycetes</taxon>
        <taxon>Micrococcales</taxon>
        <taxon>Micrococcaceae</taxon>
        <taxon>Sinomonas</taxon>
    </lineage>
</organism>
<reference evidence="1 2" key="1">
    <citation type="submission" date="2023-12" db="EMBL/GenBank/DDBJ databases">
        <title>Sinomonas terricola sp. nov, isolated from litchi orchard soil in Guangdong, PR China.</title>
        <authorList>
            <person name="Jiaxin W."/>
            <person name="Yang Z."/>
            <person name="Honghui Z."/>
        </authorList>
    </citation>
    <scope>NUCLEOTIDE SEQUENCE [LARGE SCALE GENOMIC DNA]</scope>
    <source>
        <strain evidence="1 2">JGH33</strain>
    </source>
</reference>
<proteinExistence type="predicted"/>
<dbReference type="RefSeq" id="WP_323280828.1">
    <property type="nucleotide sequence ID" value="NZ_JAYGGQ010000019.1"/>
</dbReference>
<accession>A0ABU5TB52</accession>
<dbReference type="Proteomes" id="UP001304769">
    <property type="component" value="Unassembled WGS sequence"/>
</dbReference>
<sequence length="89" mass="9430">MSTRETVNAVSDPQPTVAAAIDQLTVRLNANMRDVGIILEREGEQLWTIDVASHTVTPVAGAAGILGARAETTYVASAIIIVTYHPDLT</sequence>
<keyword evidence="2" id="KW-1185">Reference proteome</keyword>
<evidence type="ECO:0000313" key="2">
    <source>
        <dbReference type="Proteomes" id="UP001304769"/>
    </source>
</evidence>
<evidence type="ECO:0000313" key="1">
    <source>
        <dbReference type="EMBL" id="MEA5456918.1"/>
    </source>
</evidence>
<dbReference type="EMBL" id="JAYGGQ010000019">
    <property type="protein sequence ID" value="MEA5456918.1"/>
    <property type="molecule type" value="Genomic_DNA"/>
</dbReference>
<protein>
    <submittedName>
        <fullName evidence="1">Uncharacterized protein</fullName>
    </submittedName>
</protein>
<comment type="caution">
    <text evidence="1">The sequence shown here is derived from an EMBL/GenBank/DDBJ whole genome shotgun (WGS) entry which is preliminary data.</text>
</comment>